<dbReference type="PANTHER" id="PTHR42905:SF10">
    <property type="entry name" value="OS04G0386600 PROTEIN"/>
    <property type="match status" value="1"/>
</dbReference>
<dbReference type="InterPro" id="IPR039556">
    <property type="entry name" value="ICL/PEPM"/>
</dbReference>
<dbReference type="Gene3D" id="3.20.20.60">
    <property type="entry name" value="Phosphoenolpyruvate-binding domains"/>
    <property type="match status" value="1"/>
</dbReference>
<dbReference type="PANTHER" id="PTHR42905">
    <property type="entry name" value="PHOSPHOENOLPYRUVATE CARBOXYLASE"/>
    <property type="match status" value="1"/>
</dbReference>
<dbReference type="Gramene" id="TRITD2Av1G168970.4">
    <property type="protein sequence ID" value="TRITD2Av1G168970.4"/>
    <property type="gene ID" value="TRITD2Av1G168970"/>
</dbReference>
<evidence type="ECO:0000313" key="1">
    <source>
        <dbReference type="EMBL" id="VAH31781.1"/>
    </source>
</evidence>
<dbReference type="Proteomes" id="UP000324705">
    <property type="component" value="Chromosome 2A"/>
</dbReference>
<name>A0A9R1NVJ7_TRITD</name>
<evidence type="ECO:0008006" key="3">
    <source>
        <dbReference type="Google" id="ProtNLM"/>
    </source>
</evidence>
<evidence type="ECO:0000313" key="2">
    <source>
        <dbReference type="Proteomes" id="UP000324705"/>
    </source>
</evidence>
<reference evidence="1 2" key="1">
    <citation type="submission" date="2017-09" db="EMBL/GenBank/DDBJ databases">
        <authorList>
            <consortium name="International Durum Wheat Genome Sequencing Consortium (IDWGSC)"/>
            <person name="Milanesi L."/>
        </authorList>
    </citation>
    <scope>NUCLEOTIDE SEQUENCE [LARGE SCALE GENOMIC DNA]</scope>
    <source>
        <strain evidence="2">cv. Svevo</strain>
    </source>
</reference>
<dbReference type="InterPro" id="IPR040442">
    <property type="entry name" value="Pyrv_kinase-like_dom_sf"/>
</dbReference>
<dbReference type="SUPFAM" id="SSF51621">
    <property type="entry name" value="Phosphoenolpyruvate/pyruvate domain"/>
    <property type="match status" value="1"/>
</dbReference>
<dbReference type="AlphaFoldDB" id="A0A9R1NVJ7"/>
<organism evidence="1 2">
    <name type="scientific">Triticum turgidum subsp. durum</name>
    <name type="common">Durum wheat</name>
    <name type="synonym">Triticum durum</name>
    <dbReference type="NCBI Taxonomy" id="4567"/>
    <lineage>
        <taxon>Eukaryota</taxon>
        <taxon>Viridiplantae</taxon>
        <taxon>Streptophyta</taxon>
        <taxon>Embryophyta</taxon>
        <taxon>Tracheophyta</taxon>
        <taxon>Spermatophyta</taxon>
        <taxon>Magnoliopsida</taxon>
        <taxon>Liliopsida</taxon>
        <taxon>Poales</taxon>
        <taxon>Poaceae</taxon>
        <taxon>BOP clade</taxon>
        <taxon>Pooideae</taxon>
        <taxon>Triticodae</taxon>
        <taxon>Triticeae</taxon>
        <taxon>Triticinae</taxon>
        <taxon>Triticum</taxon>
    </lineage>
</organism>
<keyword evidence="2" id="KW-1185">Reference proteome</keyword>
<dbReference type="Pfam" id="PF13714">
    <property type="entry name" value="PEP_mutase"/>
    <property type="match status" value="1"/>
</dbReference>
<protein>
    <recommendedName>
        <fullName evidence="3">Isocitrate lyase</fullName>
    </recommendedName>
</protein>
<dbReference type="EMBL" id="LT934113">
    <property type="protein sequence ID" value="VAH31781.1"/>
    <property type="molecule type" value="Genomic_DNA"/>
</dbReference>
<gene>
    <name evidence="1" type="ORF">TRITD_2Av1G168970</name>
</gene>
<dbReference type="CDD" id="cd00377">
    <property type="entry name" value="ICL_PEPM"/>
    <property type="match status" value="1"/>
</dbReference>
<accession>A0A9R1NVJ7</accession>
<proteinExistence type="predicted"/>
<dbReference type="GO" id="GO:0003824">
    <property type="term" value="F:catalytic activity"/>
    <property type="evidence" value="ECO:0007669"/>
    <property type="project" value="InterPro"/>
</dbReference>
<sequence>MAARAPYFAPEEGARGIRPGESPAAALRRILATPGAHQAPCCFDALGARLVERAGFPICFMGGFCVSAARLGLPDVGLISYGEMVDQGRLITEAVSVPVIGDGDNGYGNSMNIKRTVKGYINAGLAGIMLEDQVLIDFHTFSPSLVKVTALIFQIDSVIILNDLVSNLMSLIIGCNSLI</sequence>
<dbReference type="InterPro" id="IPR015813">
    <property type="entry name" value="Pyrv/PenolPyrv_kinase-like_dom"/>
</dbReference>